<evidence type="ECO:0000313" key="1">
    <source>
        <dbReference type="EMBL" id="CAG8561126.1"/>
    </source>
</evidence>
<dbReference type="Proteomes" id="UP000789525">
    <property type="component" value="Unassembled WGS sequence"/>
</dbReference>
<proteinExistence type="predicted"/>
<sequence length="628" mass="69196">MSSTNSLSQNQKKGNRKGRKNRKTSQKPPNVADKKEEVEPRDQDGEFQDEGVEGPDNDIEICHICAESMEKKSYAVAECNHQTCHICALRLRALYKKSWNTPQSSLIITSSKRPYESFSPSDLPYSDDKLGMRFESQELMEDCLILLRFNCPDINCDFVATGWPELRAHVRRFSSRHSKHTAASSDIESHPVCAFCDEALNKTPVVCYPNFLCHSAHLTNKYSFENYTSLKFVVFSSALDLKAHVVEKHSETLSARDLKDIRRIQAEFVPLDTGRGNRHTTRPIDRQNAAPSSNSNETPRPAESSAQARRRQGFSSGLTTDTPVTATPVVIEQHNAFLSRLAAATSNSSNSISAAKAAIRAYRSSESSARDLVDTFYTILDQQLDVTGGLLSSLVNLLDNEDKKSDLLSAWNTFKLEHRPEFPSLVPASSGNYAGVANGRALQVKRLQTAAGGRKRVWDRVEQAAASTSTSMPHRIPNATRVPLPTGSSTPWSRSASGMTLPSNSTRPQTRQTEELASNSSAFPSLPSANVARAPKEFVSGQSSLRAITGPPATNNAWGAESRPDPTIIDDPSVNSSSKKKKGGKQTLFTLGSYSSNFVKEDYLTCKLSVNVTSLNQSRLLPDWHILR</sequence>
<accession>A0ACA9M157</accession>
<protein>
    <submittedName>
        <fullName evidence="1">12238_t:CDS:1</fullName>
    </submittedName>
</protein>
<name>A0ACA9M157_9GLOM</name>
<gene>
    <name evidence="1" type="ORF">ACOLOM_LOCUS5238</name>
</gene>
<reference evidence="1" key="1">
    <citation type="submission" date="2021-06" db="EMBL/GenBank/DDBJ databases">
        <authorList>
            <person name="Kallberg Y."/>
            <person name="Tangrot J."/>
            <person name="Rosling A."/>
        </authorList>
    </citation>
    <scope>NUCLEOTIDE SEQUENCE</scope>
    <source>
        <strain evidence="1">CL356</strain>
    </source>
</reference>
<keyword evidence="2" id="KW-1185">Reference proteome</keyword>
<organism evidence="1 2">
    <name type="scientific">Acaulospora colombiana</name>
    <dbReference type="NCBI Taxonomy" id="27376"/>
    <lineage>
        <taxon>Eukaryota</taxon>
        <taxon>Fungi</taxon>
        <taxon>Fungi incertae sedis</taxon>
        <taxon>Mucoromycota</taxon>
        <taxon>Glomeromycotina</taxon>
        <taxon>Glomeromycetes</taxon>
        <taxon>Diversisporales</taxon>
        <taxon>Acaulosporaceae</taxon>
        <taxon>Acaulospora</taxon>
    </lineage>
</organism>
<comment type="caution">
    <text evidence="1">The sequence shown here is derived from an EMBL/GenBank/DDBJ whole genome shotgun (WGS) entry which is preliminary data.</text>
</comment>
<feature type="non-terminal residue" evidence="1">
    <location>
        <position position="628"/>
    </location>
</feature>
<evidence type="ECO:0000313" key="2">
    <source>
        <dbReference type="Proteomes" id="UP000789525"/>
    </source>
</evidence>
<dbReference type="EMBL" id="CAJVPT010009385">
    <property type="protein sequence ID" value="CAG8561126.1"/>
    <property type="molecule type" value="Genomic_DNA"/>
</dbReference>